<keyword evidence="1" id="KW-1133">Transmembrane helix</keyword>
<dbReference type="RefSeq" id="WP_170224738.1">
    <property type="nucleotide sequence ID" value="NZ_PGEZ01000001.1"/>
</dbReference>
<evidence type="ECO:0000313" key="3">
    <source>
        <dbReference type="Proteomes" id="UP000230842"/>
    </source>
</evidence>
<keyword evidence="1" id="KW-0472">Membrane</keyword>
<keyword evidence="3" id="KW-1185">Reference proteome</keyword>
<feature type="transmembrane region" description="Helical" evidence="1">
    <location>
        <begin position="97"/>
        <end position="116"/>
    </location>
</feature>
<dbReference type="AlphaFoldDB" id="A0A2M9BEV8"/>
<reference evidence="2 3" key="1">
    <citation type="submission" date="2017-11" db="EMBL/GenBank/DDBJ databases">
        <title>Genomic Encyclopedia of Archaeal and Bacterial Type Strains, Phase II (KMG-II): From Individual Species to Whole Genera.</title>
        <authorList>
            <person name="Goeker M."/>
        </authorList>
    </citation>
    <scope>NUCLEOTIDE SEQUENCE [LARGE SCALE GENOMIC DNA]</scope>
    <source>
        <strain evidence="2 3">DSM 27763</strain>
    </source>
</reference>
<protein>
    <submittedName>
        <fullName evidence="2">Uncharacterized protein</fullName>
    </submittedName>
</protein>
<dbReference type="EMBL" id="PGEZ01000001">
    <property type="protein sequence ID" value="PJJ56478.1"/>
    <property type="molecule type" value="Genomic_DNA"/>
</dbReference>
<feature type="transmembrane region" description="Helical" evidence="1">
    <location>
        <begin position="12"/>
        <end position="32"/>
    </location>
</feature>
<evidence type="ECO:0000256" key="1">
    <source>
        <dbReference type="SAM" id="Phobius"/>
    </source>
</evidence>
<comment type="caution">
    <text evidence="2">The sequence shown here is derived from an EMBL/GenBank/DDBJ whole genome shotgun (WGS) entry which is preliminary data.</text>
</comment>
<gene>
    <name evidence="2" type="ORF">CLV56_0687</name>
</gene>
<accession>A0A2M9BEV8</accession>
<feature type="transmembrane region" description="Helical" evidence="1">
    <location>
        <begin position="44"/>
        <end position="67"/>
    </location>
</feature>
<name>A0A2M9BEV8_9ACTN</name>
<proteinExistence type="predicted"/>
<organism evidence="2 3">
    <name type="scientific">Mumia flava</name>
    <dbReference type="NCBI Taxonomy" id="1348852"/>
    <lineage>
        <taxon>Bacteria</taxon>
        <taxon>Bacillati</taxon>
        <taxon>Actinomycetota</taxon>
        <taxon>Actinomycetes</taxon>
        <taxon>Propionibacteriales</taxon>
        <taxon>Nocardioidaceae</taxon>
        <taxon>Mumia</taxon>
    </lineage>
</organism>
<sequence>MGHTSRARPTRLTVAVVVLAVEALSLLVFAGFDLAAVRHGQVVLAVGTTMFFVGYAGLQLATGWALWTLRSWGRAPAVFTQLVQLGLAWGLRETAPPLSGLLTIAAAVVLFGVLSAPSRRALADAGTPEAPSHG</sequence>
<dbReference type="Proteomes" id="UP000230842">
    <property type="component" value="Unassembled WGS sequence"/>
</dbReference>
<keyword evidence="1" id="KW-0812">Transmembrane</keyword>
<evidence type="ECO:0000313" key="2">
    <source>
        <dbReference type="EMBL" id="PJJ56478.1"/>
    </source>
</evidence>